<keyword evidence="1" id="KW-0472">Membrane</keyword>
<keyword evidence="1" id="KW-0812">Transmembrane</keyword>
<evidence type="ECO:0000256" key="1">
    <source>
        <dbReference type="SAM" id="Phobius"/>
    </source>
</evidence>
<dbReference type="Proteomes" id="UP000232062">
    <property type="component" value="Unassembled WGS sequence"/>
</dbReference>
<dbReference type="EMBL" id="PIQI01000015">
    <property type="protein sequence ID" value="PJZ05530.1"/>
    <property type="molecule type" value="Genomic_DNA"/>
</dbReference>
<evidence type="ECO:0000313" key="2">
    <source>
        <dbReference type="EMBL" id="PJZ05530.1"/>
    </source>
</evidence>
<feature type="transmembrane region" description="Helical" evidence="1">
    <location>
        <begin position="12"/>
        <end position="32"/>
    </location>
</feature>
<proteinExistence type="predicted"/>
<evidence type="ECO:0000313" key="3">
    <source>
        <dbReference type="Proteomes" id="UP000232062"/>
    </source>
</evidence>
<accession>A0A2M9WD98</accession>
<comment type="caution">
    <text evidence="2">The sequence shown here is derived from an EMBL/GenBank/DDBJ whole genome shotgun (WGS) entry which is preliminary data.</text>
</comment>
<dbReference type="AlphaFoldDB" id="A0A2M9WD98"/>
<keyword evidence="1" id="KW-1133">Transmembrane helix</keyword>
<feature type="transmembrane region" description="Helical" evidence="1">
    <location>
        <begin position="63"/>
        <end position="90"/>
    </location>
</feature>
<dbReference type="RefSeq" id="WP_100701705.1">
    <property type="nucleotide sequence ID" value="NZ_MLFP01000036.1"/>
</dbReference>
<dbReference type="OrthoDB" id="9885972at2"/>
<sequence>MRRDIVRLAASLPGALNIMLAGAVFTVLLVNVTDSWLPGHFVDGLRHFDAAPRAASSGDFCRFILAGVFLYVLSMSACGVAIAAALIAVIRRVWQLAER</sequence>
<organism evidence="2 3">
    <name type="scientific">Pantoea rodasii</name>
    <dbReference type="NCBI Taxonomy" id="1076549"/>
    <lineage>
        <taxon>Bacteria</taxon>
        <taxon>Pseudomonadati</taxon>
        <taxon>Pseudomonadota</taxon>
        <taxon>Gammaproteobacteria</taxon>
        <taxon>Enterobacterales</taxon>
        <taxon>Erwiniaceae</taxon>
        <taxon>Pantoea</taxon>
    </lineage>
</organism>
<name>A0A2M9WD98_9GAMM</name>
<dbReference type="STRING" id="1076549.HA45_22295"/>
<protein>
    <submittedName>
        <fullName evidence="2">Uncharacterized protein</fullName>
    </submittedName>
</protein>
<gene>
    <name evidence="2" type="ORF">PRCB_10835</name>
</gene>
<reference evidence="2 3" key="1">
    <citation type="submission" date="2017-11" db="EMBL/GenBank/DDBJ databases">
        <title>The genome sequence of Pantoea rodasii DSM 26611.</title>
        <authorList>
            <person name="Gao J."/>
            <person name="Mao X."/>
            <person name="Sun J."/>
        </authorList>
    </citation>
    <scope>NUCLEOTIDE SEQUENCE [LARGE SCALE GENOMIC DNA]</scope>
    <source>
        <strain evidence="2 3">DSM 26611</strain>
    </source>
</reference>
<keyword evidence="3" id="KW-1185">Reference proteome</keyword>